<evidence type="ECO:0000256" key="1">
    <source>
        <dbReference type="ARBA" id="ARBA00004883"/>
    </source>
</evidence>
<keyword evidence="10" id="KW-1185">Reference proteome</keyword>
<evidence type="ECO:0000256" key="3">
    <source>
        <dbReference type="ARBA" id="ARBA00012371"/>
    </source>
</evidence>
<dbReference type="SUPFAM" id="SSF51735">
    <property type="entry name" value="NAD(P)-binding Rossmann-fold domains"/>
    <property type="match status" value="1"/>
</dbReference>
<feature type="region of interest" description="Disordered" evidence="7">
    <location>
        <begin position="31"/>
        <end position="80"/>
    </location>
</feature>
<evidence type="ECO:0000259" key="8">
    <source>
        <dbReference type="Pfam" id="PF01370"/>
    </source>
</evidence>
<dbReference type="PANTHER" id="PTHR43238">
    <property type="entry name" value="GDP-L-FUCOSE SYNTHASE"/>
    <property type="match status" value="1"/>
</dbReference>
<proteinExistence type="inferred from homology"/>
<dbReference type="Gene3D" id="3.40.50.720">
    <property type="entry name" value="NAD(P)-binding Rossmann-like Domain"/>
    <property type="match status" value="1"/>
</dbReference>
<protein>
    <recommendedName>
        <fullName evidence="3">GDP-L-fucose synthase</fullName>
        <ecNumber evidence="3">1.1.1.271</ecNumber>
    </recommendedName>
</protein>
<evidence type="ECO:0000256" key="7">
    <source>
        <dbReference type="SAM" id="MobiDB-lite"/>
    </source>
</evidence>
<dbReference type="HAMAP" id="MF_00956">
    <property type="entry name" value="GDP_fucose_synth"/>
    <property type="match status" value="1"/>
</dbReference>
<dbReference type="PANTHER" id="PTHR43238:SF1">
    <property type="entry name" value="GDP-L-FUCOSE SYNTHASE"/>
    <property type="match status" value="1"/>
</dbReference>
<dbReference type="OrthoDB" id="202470at2759"/>
<dbReference type="UniPathway" id="UPA00128">
    <property type="reaction ID" value="UER00191"/>
</dbReference>
<gene>
    <name evidence="9" type="ORF">THRCLA_00470</name>
</gene>
<evidence type="ECO:0000313" key="9">
    <source>
        <dbReference type="EMBL" id="OQS07520.1"/>
    </source>
</evidence>
<dbReference type="CDD" id="cd05239">
    <property type="entry name" value="GDP_FS_SDR_e"/>
    <property type="match status" value="1"/>
</dbReference>
<keyword evidence="6" id="KW-0413">Isomerase</keyword>
<dbReference type="InterPro" id="IPR001509">
    <property type="entry name" value="Epimerase_deHydtase"/>
</dbReference>
<comment type="caution">
    <text evidence="9">The sequence shown here is derived from an EMBL/GenBank/DDBJ whole genome shotgun (WGS) entry which is preliminary data.</text>
</comment>
<evidence type="ECO:0000313" key="10">
    <source>
        <dbReference type="Proteomes" id="UP000243217"/>
    </source>
</evidence>
<dbReference type="EMBL" id="JNBS01000233">
    <property type="protein sequence ID" value="OQS07520.1"/>
    <property type="molecule type" value="Genomic_DNA"/>
</dbReference>
<dbReference type="STRING" id="74557.A0A1W0ABY2"/>
<dbReference type="GO" id="GO:0050577">
    <property type="term" value="F:GDP-L-fucose synthase activity"/>
    <property type="evidence" value="ECO:0007669"/>
    <property type="project" value="UniProtKB-EC"/>
</dbReference>
<organism evidence="9 10">
    <name type="scientific">Thraustotheca clavata</name>
    <dbReference type="NCBI Taxonomy" id="74557"/>
    <lineage>
        <taxon>Eukaryota</taxon>
        <taxon>Sar</taxon>
        <taxon>Stramenopiles</taxon>
        <taxon>Oomycota</taxon>
        <taxon>Saprolegniomycetes</taxon>
        <taxon>Saprolegniales</taxon>
        <taxon>Achlyaceae</taxon>
        <taxon>Thraustotheca</taxon>
    </lineage>
</organism>
<accession>A0A1W0ABY2</accession>
<dbReference type="GO" id="GO:0042351">
    <property type="term" value="P:'de novo' GDP-L-fucose biosynthetic process"/>
    <property type="evidence" value="ECO:0007669"/>
    <property type="project" value="UniProtKB-UniPathway"/>
</dbReference>
<feature type="region of interest" description="Disordered" evidence="7">
    <location>
        <begin position="92"/>
        <end position="136"/>
    </location>
</feature>
<dbReference type="EC" id="1.1.1.271" evidence="3"/>
<reference evidence="9 10" key="1">
    <citation type="journal article" date="2014" name="Genome Biol. Evol.">
        <title>The secreted proteins of Achlya hypogyna and Thraustotheca clavata identify the ancestral oomycete secretome and reveal gene acquisitions by horizontal gene transfer.</title>
        <authorList>
            <person name="Misner I."/>
            <person name="Blouin N."/>
            <person name="Leonard G."/>
            <person name="Richards T.A."/>
            <person name="Lane C.E."/>
        </authorList>
    </citation>
    <scope>NUCLEOTIDE SEQUENCE [LARGE SCALE GENOMIC DNA]</scope>
    <source>
        <strain evidence="9 10">ATCC 34112</strain>
    </source>
</reference>
<dbReference type="GO" id="GO:0016853">
    <property type="term" value="F:isomerase activity"/>
    <property type="evidence" value="ECO:0007669"/>
    <property type="project" value="UniProtKB-KW"/>
</dbReference>
<evidence type="ECO:0000256" key="5">
    <source>
        <dbReference type="ARBA" id="ARBA00023002"/>
    </source>
</evidence>
<keyword evidence="4" id="KW-0521">NADP</keyword>
<comment type="pathway">
    <text evidence="1">Nucleotide-sugar biosynthesis; GDP-L-fucose biosynthesis via de novo pathway; GDP-L-fucose from GDP-alpha-D-mannose: step 2/2.</text>
</comment>
<evidence type="ECO:0000256" key="4">
    <source>
        <dbReference type="ARBA" id="ARBA00022857"/>
    </source>
</evidence>
<evidence type="ECO:0000256" key="2">
    <source>
        <dbReference type="ARBA" id="ARBA00005959"/>
    </source>
</evidence>
<dbReference type="AlphaFoldDB" id="A0A1W0ABY2"/>
<feature type="compositionally biased region" description="Polar residues" evidence="7">
    <location>
        <begin position="99"/>
        <end position="110"/>
    </location>
</feature>
<comment type="similarity">
    <text evidence="2">Belongs to the NAD(P)-dependent epimerase/dehydratase family. Fucose synthase subfamily.</text>
</comment>
<evidence type="ECO:0000256" key="6">
    <source>
        <dbReference type="ARBA" id="ARBA00023235"/>
    </source>
</evidence>
<feature type="domain" description="NAD-dependent epimerase/dehydratase" evidence="8">
    <location>
        <begin position="464"/>
        <end position="689"/>
    </location>
</feature>
<keyword evidence="5" id="KW-0560">Oxidoreductase</keyword>
<feature type="compositionally biased region" description="Polar residues" evidence="7">
    <location>
        <begin position="48"/>
        <end position="74"/>
    </location>
</feature>
<dbReference type="Proteomes" id="UP000243217">
    <property type="component" value="Unassembled WGS sequence"/>
</dbReference>
<name>A0A1W0ABY2_9STRA</name>
<sequence>MANLLNRFQKPKKPLSEDDLLRERLEKLRQIHILSPPEPTPVERRRSTSVTTPSFITKALRSTSLGTSQPSNDASGDDLSYIDRRRSSSLSSSFLKNPFRSNSTASSLPSTADEDDDLMFPTDDKPQEEHIERRRGLSSSFLKTRFSGENDGNSSTALSSTIKMVSKKLSRAVSKSSEMPVESSGGRYVGEFVHTAAGAGIVTEVKADGSSVVRLCNNDIINCSSVIIEADGEIEPLPALPGDFVFTTMGPGTVLSYNPKLREFLVDIAEDVHMCTVDDIIASSDNKSDDTTDEEDEMATVYNNVSCMNLIISQQEAQPKPKSKKVVAMELARRAKKYLKSNSSRSKFHVGHAVFTTMGDGVIVEIRPEDQSFVIRFSAGGTGFLQEESIKCILKVKVGDEVTTRFGPGIVAQVAEENVFIVRVGHEDVYVHSSDLQLAKNKSIVRGKSMDAICMKDMKMAMIVLVTGGSGLVGRAVEEYVKNNKLNDETWYFTNSKEANLTDLEATKRLFLKYKPTHVLHLAAKVGGLFYNLHQPVDFYRENTLINDNVLLCAHESNVVKVVSCLSTCIFPNEITYPIDESMVHNGLPHTSNIGYAMAKRNLDILNQCYGRQYDRCFTSVIPTNVYGPHDNFNLEESHVIPGLIHKCYLAKRDQTPFVVSGTGSPLRQFIFSSDLAALMVWAIRSYDDRNPLILSVDESAEVSIKYVAETIASALKFTGPIVFDRSKSDGQYKKTASNAKMRSLSPSLATFNFTSFEDGITHTVGWFIQEFSSCRC</sequence>
<dbReference type="Pfam" id="PF01370">
    <property type="entry name" value="Epimerase"/>
    <property type="match status" value="1"/>
</dbReference>
<feature type="compositionally biased region" description="Basic and acidic residues" evidence="7">
    <location>
        <begin position="122"/>
        <end position="135"/>
    </location>
</feature>
<dbReference type="InterPro" id="IPR028614">
    <property type="entry name" value="GDP_fucose/colitose_synth"/>
</dbReference>
<dbReference type="InterPro" id="IPR036291">
    <property type="entry name" value="NAD(P)-bd_dom_sf"/>
</dbReference>
<dbReference type="Gene3D" id="3.90.25.10">
    <property type="entry name" value="UDP-galactose 4-epimerase, domain 1"/>
    <property type="match status" value="1"/>
</dbReference>